<dbReference type="AlphaFoldDB" id="A0A1Y1YEH0"/>
<dbReference type="InterPro" id="IPR006134">
    <property type="entry name" value="DNA-dir_DNA_pol_B_multi_dom"/>
</dbReference>
<keyword evidence="5" id="KW-0238">DNA-binding</keyword>
<evidence type="ECO:0000259" key="7">
    <source>
        <dbReference type="Pfam" id="PF00136"/>
    </source>
</evidence>
<evidence type="ECO:0000256" key="5">
    <source>
        <dbReference type="ARBA" id="ARBA00023125"/>
    </source>
</evidence>
<feature type="domain" description="DNA-directed DNA polymerase family B multifunctional" evidence="7">
    <location>
        <begin position="23"/>
        <end position="138"/>
    </location>
</feature>
<comment type="catalytic activity">
    <reaction evidence="6">
        <text>DNA(n) + a 2'-deoxyribonucleoside 5'-triphosphate = DNA(n+1) + diphosphate</text>
        <dbReference type="Rhea" id="RHEA:22508"/>
        <dbReference type="Rhea" id="RHEA-COMP:17339"/>
        <dbReference type="Rhea" id="RHEA-COMP:17340"/>
        <dbReference type="ChEBI" id="CHEBI:33019"/>
        <dbReference type="ChEBI" id="CHEBI:61560"/>
        <dbReference type="ChEBI" id="CHEBI:173112"/>
        <dbReference type="EC" id="2.7.7.7"/>
    </reaction>
</comment>
<dbReference type="EMBL" id="MCFE01000157">
    <property type="protein sequence ID" value="ORX96323.1"/>
    <property type="molecule type" value="Genomic_DNA"/>
</dbReference>
<comment type="caution">
    <text evidence="8">The sequence shown here is derived from an EMBL/GenBank/DDBJ whole genome shotgun (WGS) entry which is preliminary data.</text>
</comment>
<gene>
    <name evidence="8" type="ORF">K493DRAFT_300973</name>
</gene>
<dbReference type="EC" id="2.7.7.7" evidence="1"/>
<dbReference type="GO" id="GO:0045004">
    <property type="term" value="P:DNA replication proofreading"/>
    <property type="evidence" value="ECO:0007669"/>
    <property type="project" value="TreeGrafter"/>
</dbReference>
<reference evidence="8 9" key="1">
    <citation type="submission" date="2016-07" db="EMBL/GenBank/DDBJ databases">
        <title>Pervasive Adenine N6-methylation of Active Genes in Fungi.</title>
        <authorList>
            <consortium name="DOE Joint Genome Institute"/>
            <person name="Mondo S.J."/>
            <person name="Dannebaum R.O."/>
            <person name="Kuo R.C."/>
            <person name="Labutti K."/>
            <person name="Haridas S."/>
            <person name="Kuo A."/>
            <person name="Salamov A."/>
            <person name="Ahrendt S.R."/>
            <person name="Lipzen A."/>
            <person name="Sullivan W."/>
            <person name="Andreopoulos W.B."/>
            <person name="Clum A."/>
            <person name="Lindquist E."/>
            <person name="Daum C."/>
            <person name="Ramamoorthy G.K."/>
            <person name="Gryganskyi A."/>
            <person name="Culley D."/>
            <person name="Magnuson J.K."/>
            <person name="James T.Y."/>
            <person name="O'Malley M.A."/>
            <person name="Stajich J.E."/>
            <person name="Spatafora J.W."/>
            <person name="Visel A."/>
            <person name="Grigoriev I.V."/>
        </authorList>
    </citation>
    <scope>NUCLEOTIDE SEQUENCE [LARGE SCALE GENOMIC DNA]</scope>
    <source>
        <strain evidence="8 9">CBS 931.73</strain>
    </source>
</reference>
<dbReference type="SUPFAM" id="SSF56672">
    <property type="entry name" value="DNA/RNA polymerases"/>
    <property type="match status" value="1"/>
</dbReference>
<evidence type="ECO:0000256" key="2">
    <source>
        <dbReference type="ARBA" id="ARBA00022679"/>
    </source>
</evidence>
<dbReference type="InterPro" id="IPR043502">
    <property type="entry name" value="DNA/RNA_pol_sf"/>
</dbReference>
<organism evidence="8 9">
    <name type="scientific">Basidiobolus meristosporus CBS 931.73</name>
    <dbReference type="NCBI Taxonomy" id="1314790"/>
    <lineage>
        <taxon>Eukaryota</taxon>
        <taxon>Fungi</taxon>
        <taxon>Fungi incertae sedis</taxon>
        <taxon>Zoopagomycota</taxon>
        <taxon>Entomophthoromycotina</taxon>
        <taxon>Basidiobolomycetes</taxon>
        <taxon>Basidiobolales</taxon>
        <taxon>Basidiobolaceae</taxon>
        <taxon>Basidiobolus</taxon>
    </lineage>
</organism>
<evidence type="ECO:0000256" key="3">
    <source>
        <dbReference type="ARBA" id="ARBA00022695"/>
    </source>
</evidence>
<dbReference type="STRING" id="1314790.A0A1Y1YEH0"/>
<dbReference type="Proteomes" id="UP000193498">
    <property type="component" value="Unassembled WGS sequence"/>
</dbReference>
<dbReference type="GO" id="GO:0043625">
    <property type="term" value="C:delta DNA polymerase complex"/>
    <property type="evidence" value="ECO:0007669"/>
    <property type="project" value="TreeGrafter"/>
</dbReference>
<accession>A0A1Y1YEH0</accession>
<keyword evidence="4" id="KW-0239">DNA-directed DNA polymerase</keyword>
<evidence type="ECO:0000313" key="9">
    <source>
        <dbReference type="Proteomes" id="UP000193498"/>
    </source>
</evidence>
<dbReference type="GO" id="GO:0006297">
    <property type="term" value="P:nucleotide-excision repair, DNA gap filling"/>
    <property type="evidence" value="ECO:0007669"/>
    <property type="project" value="TreeGrafter"/>
</dbReference>
<dbReference type="PANTHER" id="PTHR10322">
    <property type="entry name" value="DNA POLYMERASE CATALYTIC SUBUNIT"/>
    <property type="match status" value="1"/>
</dbReference>
<evidence type="ECO:0000256" key="6">
    <source>
        <dbReference type="ARBA" id="ARBA00049244"/>
    </source>
</evidence>
<evidence type="ECO:0000313" key="8">
    <source>
        <dbReference type="EMBL" id="ORX96323.1"/>
    </source>
</evidence>
<keyword evidence="2" id="KW-0808">Transferase</keyword>
<dbReference type="InterPro" id="IPR050240">
    <property type="entry name" value="DNA_pol_type-B"/>
</dbReference>
<dbReference type="GO" id="GO:0003887">
    <property type="term" value="F:DNA-directed DNA polymerase activity"/>
    <property type="evidence" value="ECO:0007669"/>
    <property type="project" value="UniProtKB-KW"/>
</dbReference>
<proteinExistence type="predicted"/>
<dbReference type="Pfam" id="PF00136">
    <property type="entry name" value="DNA_pol_B"/>
    <property type="match status" value="1"/>
</dbReference>
<evidence type="ECO:0000256" key="4">
    <source>
        <dbReference type="ARBA" id="ARBA00022932"/>
    </source>
</evidence>
<evidence type="ECO:0000256" key="1">
    <source>
        <dbReference type="ARBA" id="ARBA00012417"/>
    </source>
</evidence>
<dbReference type="Gene3D" id="3.90.1600.10">
    <property type="entry name" value="Palm domain of DNA polymerase"/>
    <property type="match status" value="1"/>
</dbReference>
<dbReference type="GO" id="GO:0003677">
    <property type="term" value="F:DNA binding"/>
    <property type="evidence" value="ECO:0007669"/>
    <property type="project" value="UniProtKB-KW"/>
</dbReference>
<dbReference type="GO" id="GO:0008296">
    <property type="term" value="F:3'-5'-DNA exonuclease activity"/>
    <property type="evidence" value="ECO:0007669"/>
    <property type="project" value="TreeGrafter"/>
</dbReference>
<keyword evidence="3" id="KW-0548">Nucleotidyltransferase</keyword>
<dbReference type="PANTHER" id="PTHR10322:SF23">
    <property type="entry name" value="DNA POLYMERASE DELTA CATALYTIC SUBUNIT"/>
    <property type="match status" value="1"/>
</dbReference>
<dbReference type="InterPro" id="IPR023211">
    <property type="entry name" value="DNA_pol_palm_dom_sf"/>
</dbReference>
<name>A0A1Y1YEH0_9FUNG</name>
<sequence>MGFEKNKYFSHLGCVESISFMGREYLDQIVTHISYNYPVRVIYGDTDSCLIIPTSPIPAPNYIQLCHDICKDGTSMLPQPMPLNFKEYYDIIILMSKKRYIMYKNHTLKYKGVMNAQQGYCQLAKDLYSSTITSMVNNFPKFRLFLMLINIIQIV</sequence>
<dbReference type="GO" id="GO:0006287">
    <property type="term" value="P:base-excision repair, gap-filling"/>
    <property type="evidence" value="ECO:0007669"/>
    <property type="project" value="TreeGrafter"/>
</dbReference>
<keyword evidence="9" id="KW-1185">Reference proteome</keyword>
<dbReference type="OrthoDB" id="2148603at2759"/>
<dbReference type="GO" id="GO:0000166">
    <property type="term" value="F:nucleotide binding"/>
    <property type="evidence" value="ECO:0007669"/>
    <property type="project" value="InterPro"/>
</dbReference>
<dbReference type="InParanoid" id="A0A1Y1YEH0"/>
<protein>
    <recommendedName>
        <fullName evidence="1">DNA-directed DNA polymerase</fullName>
        <ecNumber evidence="1">2.7.7.7</ecNumber>
    </recommendedName>
</protein>